<accession>A0A059VBI8</accession>
<reference evidence="2" key="1">
    <citation type="submission" date="2014-03" db="EMBL/GenBank/DDBJ databases">
        <title>CTD 241 fosmid library clone Pool3 contig00022.</title>
        <authorList>
            <person name="Pierechod M."/>
            <person name="Altermark B."/>
            <person name="Willassen N.P."/>
        </authorList>
    </citation>
    <scope>NUCLEOTIDE SEQUENCE</scope>
</reference>
<organism evidence="2">
    <name type="scientific">uncultured bacterium 'pool 3 contig00022'</name>
    <dbReference type="NCBI Taxonomy" id="1497872"/>
    <lineage>
        <taxon>Bacteria</taxon>
        <taxon>environmental samples</taxon>
    </lineage>
</organism>
<evidence type="ECO:0000259" key="1">
    <source>
        <dbReference type="Pfam" id="PF17990"/>
    </source>
</evidence>
<evidence type="ECO:0000313" key="2">
    <source>
        <dbReference type="EMBL" id="AHZ89324.1"/>
    </source>
</evidence>
<dbReference type="EMBL" id="KJ538549">
    <property type="protein sequence ID" value="AHZ89324.1"/>
    <property type="molecule type" value="Genomic_DNA"/>
</dbReference>
<feature type="domain" description="L-Lysine epsilon oxidase N-terminal" evidence="1">
    <location>
        <begin position="9"/>
        <end position="191"/>
    </location>
</feature>
<protein>
    <recommendedName>
        <fullName evidence="1">L-Lysine epsilon oxidase N-terminal domain-containing protein</fullName>
    </recommendedName>
</protein>
<name>A0A059VBI8_9BACT</name>
<dbReference type="AlphaFoldDB" id="A0A059VBI8"/>
<dbReference type="InterPro" id="IPR041168">
    <property type="entry name" value="LodA_N"/>
</dbReference>
<sequence length="221" mass="24328">MPIDRVKIFPSIGIARLGNSSAFFVGPEIPGDQRPPSGRYKDSHCRIKRQAARFRLFGYDGPNLVQEITAADATITWRAQLANKKASWHLFGSPPLNPNLRNSSIGDRASLEIDPAVRTLNAPNQIADFDTGNFLGTPVSLGHMRTEADGRLLIVGGFGRSGSVPPGEPITHFANNDRWFDDVSDGPIRPAFRSAADRRSRQTPRGLYVGRRILPRRSTTL</sequence>
<proteinExistence type="predicted"/>
<dbReference type="Pfam" id="PF17990">
    <property type="entry name" value="LodA_N"/>
    <property type="match status" value="1"/>
</dbReference>